<keyword evidence="6" id="KW-0812">Transmembrane</keyword>
<feature type="domain" description="General secretion pathway GspH" evidence="11">
    <location>
        <begin position="59"/>
        <end position="184"/>
    </location>
</feature>
<dbReference type="GO" id="GO:0005886">
    <property type="term" value="C:plasma membrane"/>
    <property type="evidence" value="ECO:0007669"/>
    <property type="project" value="UniProtKB-SubCell"/>
</dbReference>
<dbReference type="GO" id="GO:0015627">
    <property type="term" value="C:type II protein secretion system complex"/>
    <property type="evidence" value="ECO:0007669"/>
    <property type="project" value="InterPro"/>
</dbReference>
<dbReference type="InterPro" id="IPR022346">
    <property type="entry name" value="T2SS_GspH"/>
</dbReference>
<keyword evidence="3" id="KW-1003">Cell membrane</keyword>
<dbReference type="Pfam" id="PF12019">
    <property type="entry name" value="GspH"/>
    <property type="match status" value="1"/>
</dbReference>
<evidence type="ECO:0000256" key="9">
    <source>
        <dbReference type="ARBA" id="ARBA00025772"/>
    </source>
</evidence>
<dbReference type="Proteomes" id="UP000469385">
    <property type="component" value="Unassembled WGS sequence"/>
</dbReference>
<evidence type="ECO:0000256" key="8">
    <source>
        <dbReference type="ARBA" id="ARBA00023136"/>
    </source>
</evidence>
<evidence type="ECO:0000313" key="13">
    <source>
        <dbReference type="Proteomes" id="UP000469385"/>
    </source>
</evidence>
<name>A0A6N8IQL5_9BURK</name>
<dbReference type="InterPro" id="IPR012902">
    <property type="entry name" value="N_methyl_site"/>
</dbReference>
<dbReference type="NCBIfam" id="TIGR02532">
    <property type="entry name" value="IV_pilin_GFxxxE"/>
    <property type="match status" value="1"/>
</dbReference>
<protein>
    <recommendedName>
        <fullName evidence="2">Type II secretion system protein H</fullName>
    </recommendedName>
    <alternativeName>
        <fullName evidence="10">General secretion pathway protein H</fullName>
    </alternativeName>
</protein>
<comment type="subcellular location">
    <subcellularLocation>
        <location evidence="1">Cell inner membrane</location>
        <topology evidence="1">Single-pass membrane protein</topology>
    </subcellularLocation>
</comment>
<dbReference type="Gene3D" id="3.55.40.10">
    <property type="entry name" value="minor pseudopilin epsh domain"/>
    <property type="match status" value="1"/>
</dbReference>
<sequence>MGRTTPRSGSGRAWQGRRPPEPGFTLVEVLAVLAVSAVLASTAMPSLRALAASVRVSAAANDLLGDLLLTRSEAIHRRGRVVSCKSSNGSSCADAGGWQQGWIVFVDGDDDGQRDASEPLLQRQGALPADVRLTGNGSLARYVAYVGNGSTRLVGGGFQAGTLTVCRESAGPTAARQIVINASGRPRVQKTTVGSC</sequence>
<accession>A0A6N8IQL5</accession>
<evidence type="ECO:0000256" key="1">
    <source>
        <dbReference type="ARBA" id="ARBA00004377"/>
    </source>
</evidence>
<keyword evidence="13" id="KW-1185">Reference proteome</keyword>
<dbReference type="GO" id="GO:0015628">
    <property type="term" value="P:protein secretion by the type II secretion system"/>
    <property type="evidence" value="ECO:0007669"/>
    <property type="project" value="InterPro"/>
</dbReference>
<evidence type="ECO:0000256" key="6">
    <source>
        <dbReference type="ARBA" id="ARBA00022692"/>
    </source>
</evidence>
<keyword evidence="8" id="KW-0472">Membrane</keyword>
<evidence type="ECO:0000256" key="3">
    <source>
        <dbReference type="ARBA" id="ARBA00022475"/>
    </source>
</evidence>
<dbReference type="InterPro" id="IPR045584">
    <property type="entry name" value="Pilin-like"/>
</dbReference>
<dbReference type="SUPFAM" id="SSF54523">
    <property type="entry name" value="Pili subunits"/>
    <property type="match status" value="1"/>
</dbReference>
<keyword evidence="4" id="KW-0488">Methylation</keyword>
<evidence type="ECO:0000256" key="7">
    <source>
        <dbReference type="ARBA" id="ARBA00022989"/>
    </source>
</evidence>
<dbReference type="AlphaFoldDB" id="A0A6N8IQL5"/>
<comment type="similarity">
    <text evidence="9">Belongs to the GSP H family.</text>
</comment>
<comment type="caution">
    <text evidence="12">The sequence shown here is derived from an EMBL/GenBank/DDBJ whole genome shotgun (WGS) entry which is preliminary data.</text>
</comment>
<proteinExistence type="inferred from homology"/>
<dbReference type="EMBL" id="WSEL01000003">
    <property type="protein sequence ID" value="MVQ28436.1"/>
    <property type="molecule type" value="Genomic_DNA"/>
</dbReference>
<keyword evidence="5" id="KW-0997">Cell inner membrane</keyword>
<dbReference type="RefSeq" id="WP_157396539.1">
    <property type="nucleotide sequence ID" value="NZ_WSEL01000003.1"/>
</dbReference>
<organism evidence="12 13">
    <name type="scientific">Ramlibacter pinisoli</name>
    <dbReference type="NCBI Taxonomy" id="2682844"/>
    <lineage>
        <taxon>Bacteria</taxon>
        <taxon>Pseudomonadati</taxon>
        <taxon>Pseudomonadota</taxon>
        <taxon>Betaproteobacteria</taxon>
        <taxon>Burkholderiales</taxon>
        <taxon>Comamonadaceae</taxon>
        <taxon>Ramlibacter</taxon>
    </lineage>
</organism>
<gene>
    <name evidence="12" type="ORF">GON04_03190</name>
</gene>
<evidence type="ECO:0000313" key="12">
    <source>
        <dbReference type="EMBL" id="MVQ28436.1"/>
    </source>
</evidence>
<evidence type="ECO:0000259" key="11">
    <source>
        <dbReference type="Pfam" id="PF12019"/>
    </source>
</evidence>
<evidence type="ECO:0000256" key="10">
    <source>
        <dbReference type="ARBA" id="ARBA00030775"/>
    </source>
</evidence>
<keyword evidence="7" id="KW-1133">Transmembrane helix</keyword>
<dbReference type="Pfam" id="PF07963">
    <property type="entry name" value="N_methyl"/>
    <property type="match status" value="1"/>
</dbReference>
<evidence type="ECO:0000256" key="4">
    <source>
        <dbReference type="ARBA" id="ARBA00022481"/>
    </source>
</evidence>
<reference evidence="12 13" key="1">
    <citation type="submission" date="2019-12" db="EMBL/GenBank/DDBJ databases">
        <authorList>
            <person name="Huq M.A."/>
        </authorList>
    </citation>
    <scope>NUCLEOTIDE SEQUENCE [LARGE SCALE GENOMIC DNA]</scope>
    <source>
        <strain evidence="12 13">MAH-25</strain>
    </source>
</reference>
<evidence type="ECO:0000256" key="5">
    <source>
        <dbReference type="ARBA" id="ARBA00022519"/>
    </source>
</evidence>
<evidence type="ECO:0000256" key="2">
    <source>
        <dbReference type="ARBA" id="ARBA00021549"/>
    </source>
</evidence>